<organism evidence="2 3">
    <name type="scientific">Roseicyclus mahoneyensis</name>
    <dbReference type="NCBI Taxonomy" id="164332"/>
    <lineage>
        <taxon>Bacteria</taxon>
        <taxon>Pseudomonadati</taxon>
        <taxon>Pseudomonadota</taxon>
        <taxon>Alphaproteobacteria</taxon>
        <taxon>Rhodobacterales</taxon>
        <taxon>Roseobacteraceae</taxon>
        <taxon>Roseicyclus</taxon>
    </lineage>
</organism>
<dbReference type="RefSeq" id="WP_109667438.1">
    <property type="nucleotide sequence ID" value="NZ_QGGW01000003.1"/>
</dbReference>
<keyword evidence="3" id="KW-1185">Reference proteome</keyword>
<dbReference type="EMBL" id="QGGW01000003">
    <property type="protein sequence ID" value="PWK61188.1"/>
    <property type="molecule type" value="Genomic_DNA"/>
</dbReference>
<name>A0A316GLR8_9RHOB</name>
<reference evidence="2 3" key="1">
    <citation type="submission" date="2018-05" db="EMBL/GenBank/DDBJ databases">
        <title>Genomic Encyclopedia of Type Strains, Phase IV (KMG-IV): sequencing the most valuable type-strain genomes for metagenomic binning, comparative biology and taxonomic classification.</title>
        <authorList>
            <person name="Goeker M."/>
        </authorList>
    </citation>
    <scope>NUCLEOTIDE SEQUENCE [LARGE SCALE GENOMIC DNA]</scope>
    <source>
        <strain evidence="2 3">DSM 16097</strain>
    </source>
</reference>
<comment type="caution">
    <text evidence="2">The sequence shown here is derived from an EMBL/GenBank/DDBJ whole genome shotgun (WGS) entry which is preliminary data.</text>
</comment>
<evidence type="ECO:0000259" key="1">
    <source>
        <dbReference type="Pfam" id="PF01471"/>
    </source>
</evidence>
<feature type="domain" description="Peptidoglycan binding-like" evidence="1">
    <location>
        <begin position="74"/>
        <end position="114"/>
    </location>
</feature>
<dbReference type="Pfam" id="PF01471">
    <property type="entry name" value="PG_binding_1"/>
    <property type="match status" value="1"/>
</dbReference>
<dbReference type="InterPro" id="IPR036366">
    <property type="entry name" value="PGBDSf"/>
</dbReference>
<evidence type="ECO:0000313" key="3">
    <source>
        <dbReference type="Proteomes" id="UP000245708"/>
    </source>
</evidence>
<dbReference type="OrthoDB" id="7444491at2"/>
<dbReference type="Proteomes" id="UP000245708">
    <property type="component" value="Unassembled WGS sequence"/>
</dbReference>
<dbReference type="AlphaFoldDB" id="A0A316GLR8"/>
<accession>A0A316GLR8</accession>
<sequence>MFAKFLTSASLIAAIALVPAERAEADAAEFLGGALIGGVIGHALAQGNRNTRPVTGTAPRVVRPGIPATQQGRETQLALNYFGFNAGSVDGQIGNGTRAAIERYQRAMGYPVNGREFSNYQFEYLMDAYYWGQNGGAQQTGMSGQPLLFAYRDSREGRPLPAAAPQFAPQPPATTVIVNPQPQIAPVAPAPGVLAAAPAVPNLFANSAPTASLANTCNGVMLQTSTNGGYVTLATMRDPDFTLSEQFCVARTYAMAQGEQLMQNINGLSPAQITDQCGQFAQLFSSQIDQASLTGPTQLTPQVTTIALGSGMPPADLSATARVCLSVGYAQDNMRMAVGSALALTAMGEPAYGELLGHHLREGFGTTTRPDLAMQWYNTSLSALEQGAQPAFMPGQPERTQLLRAATMQLQGAPAMPTPVPAAQQVPVPVPVPVPQNALPMFNVTQ</sequence>
<dbReference type="InterPro" id="IPR036365">
    <property type="entry name" value="PGBD-like_sf"/>
</dbReference>
<dbReference type="Gene3D" id="1.10.101.10">
    <property type="entry name" value="PGBD-like superfamily/PGBD"/>
    <property type="match status" value="1"/>
</dbReference>
<protein>
    <submittedName>
        <fullName evidence="2">Putative peptidoglycan binding protein</fullName>
    </submittedName>
</protein>
<evidence type="ECO:0000313" key="2">
    <source>
        <dbReference type="EMBL" id="PWK61188.1"/>
    </source>
</evidence>
<dbReference type="SUPFAM" id="SSF47090">
    <property type="entry name" value="PGBD-like"/>
    <property type="match status" value="1"/>
</dbReference>
<dbReference type="InterPro" id="IPR002477">
    <property type="entry name" value="Peptidoglycan-bd-like"/>
</dbReference>
<gene>
    <name evidence="2" type="ORF">C7455_103390</name>
</gene>
<proteinExistence type="predicted"/>